<evidence type="ECO:0008006" key="3">
    <source>
        <dbReference type="Google" id="ProtNLM"/>
    </source>
</evidence>
<dbReference type="PANTHER" id="PTHR13071:SF4">
    <property type="entry name" value="SMALL RIBOSOMAL SUBUNIT PROTEIN MS22"/>
    <property type="match status" value="1"/>
</dbReference>
<dbReference type="EMBL" id="CADEPI010000093">
    <property type="protein sequence ID" value="CAB3374123.1"/>
    <property type="molecule type" value="Genomic_DNA"/>
</dbReference>
<proteinExistence type="predicted"/>
<dbReference type="OrthoDB" id="10052321at2759"/>
<organism evidence="1 2">
    <name type="scientific">Cloeon dipterum</name>
    <dbReference type="NCBI Taxonomy" id="197152"/>
    <lineage>
        <taxon>Eukaryota</taxon>
        <taxon>Metazoa</taxon>
        <taxon>Ecdysozoa</taxon>
        <taxon>Arthropoda</taxon>
        <taxon>Hexapoda</taxon>
        <taxon>Insecta</taxon>
        <taxon>Pterygota</taxon>
        <taxon>Palaeoptera</taxon>
        <taxon>Ephemeroptera</taxon>
        <taxon>Pisciforma</taxon>
        <taxon>Baetidae</taxon>
        <taxon>Cloeon</taxon>
    </lineage>
</organism>
<evidence type="ECO:0000313" key="1">
    <source>
        <dbReference type="EMBL" id="CAB3374123.1"/>
    </source>
</evidence>
<protein>
    <recommendedName>
        <fullName evidence="3">28S ribosomal protein S22, mitochondrial</fullName>
    </recommendedName>
</protein>
<dbReference type="Pfam" id="PF10245">
    <property type="entry name" value="MRP-S22"/>
    <property type="match status" value="1"/>
</dbReference>
<comment type="caution">
    <text evidence="1">The sequence shown here is derived from an EMBL/GenBank/DDBJ whole genome shotgun (WGS) entry which is preliminary data.</text>
</comment>
<dbReference type="GO" id="GO:0005763">
    <property type="term" value="C:mitochondrial small ribosomal subunit"/>
    <property type="evidence" value="ECO:0007669"/>
    <property type="project" value="TreeGrafter"/>
</dbReference>
<dbReference type="Proteomes" id="UP000494165">
    <property type="component" value="Unassembled WGS sequence"/>
</dbReference>
<name>A0A8S1CXX9_9INSE</name>
<dbReference type="PANTHER" id="PTHR13071">
    <property type="entry name" value="MITOCHONDRIAL 28S RIBOSOMAL PROTEIN S22"/>
    <property type="match status" value="1"/>
</dbReference>
<keyword evidence="2" id="KW-1185">Reference proteome</keyword>
<gene>
    <name evidence="1" type="ORF">CLODIP_2_CD13786</name>
</gene>
<dbReference type="InterPro" id="IPR019374">
    <property type="entry name" value="Ribosomal_mS22"/>
</dbReference>
<reference evidence="1 2" key="1">
    <citation type="submission" date="2020-04" db="EMBL/GenBank/DDBJ databases">
        <authorList>
            <person name="Alioto T."/>
            <person name="Alioto T."/>
            <person name="Gomez Garrido J."/>
        </authorList>
    </citation>
    <scope>NUCLEOTIDE SEQUENCE [LARGE SCALE GENOMIC DNA]</scope>
</reference>
<dbReference type="GO" id="GO:0003735">
    <property type="term" value="F:structural constituent of ribosome"/>
    <property type="evidence" value="ECO:0007669"/>
    <property type="project" value="TreeGrafter"/>
</dbReference>
<accession>A0A8S1CXX9</accession>
<evidence type="ECO:0000313" key="2">
    <source>
        <dbReference type="Proteomes" id="UP000494165"/>
    </source>
</evidence>
<dbReference type="AlphaFoldDB" id="A0A8S1CXX9"/>
<sequence>MIGMRLLRHALRTETRNHLKAVRHFSNNSDAMNSGVERDPSQIFISPEVQSLLKELTAVNLDKVFEIKRYQEKLSTPKYKFMTDEEVEIARNKAVQQSAEKLQMPPVLLARKEDSEVLARDPILKGYDPDNSTYVFTDITFGKSDHDRLIVKREPDGTLSKVTWEERDNINQVYFPFPGRKWTLPKMFEPEYFDDLLKREEYIFILDRACVQFEPNHPKYIEITQKTYETINEKKSFDKLRSTRHFGPMAFHLAWSKQIDNLVLECLQKERIDDAVRAIQLLHIIHQDSKSINVKFDGNNHMEFIKNYTNTDSLKQGALSLAIETLEQTALQRQELLVVHNS</sequence>